<feature type="transmembrane region" description="Helical" evidence="1">
    <location>
        <begin position="143"/>
        <end position="166"/>
    </location>
</feature>
<keyword evidence="1" id="KW-0472">Membrane</keyword>
<keyword evidence="1" id="KW-1133">Transmembrane helix</keyword>
<name>A0ABY3FE72_9GAMM</name>
<accession>A0ABY3FE72</accession>
<organism evidence="2 3">
    <name type="scientific">Pseudoalteromonas neustonica</name>
    <dbReference type="NCBI Taxonomy" id="1840331"/>
    <lineage>
        <taxon>Bacteria</taxon>
        <taxon>Pseudomonadati</taxon>
        <taxon>Pseudomonadota</taxon>
        <taxon>Gammaproteobacteria</taxon>
        <taxon>Alteromonadales</taxon>
        <taxon>Pseudoalteromonadaceae</taxon>
        <taxon>Pseudoalteromonas</taxon>
    </lineage>
</organism>
<dbReference type="Proteomes" id="UP000317938">
    <property type="component" value="Unassembled WGS sequence"/>
</dbReference>
<gene>
    <name evidence="2" type="ORF">FQP85_08345</name>
</gene>
<evidence type="ECO:0000313" key="2">
    <source>
        <dbReference type="EMBL" id="TVU83775.1"/>
    </source>
</evidence>
<evidence type="ECO:0008006" key="4">
    <source>
        <dbReference type="Google" id="ProtNLM"/>
    </source>
</evidence>
<evidence type="ECO:0000256" key="1">
    <source>
        <dbReference type="SAM" id="Phobius"/>
    </source>
</evidence>
<keyword evidence="1" id="KW-0812">Transmembrane</keyword>
<proteinExistence type="predicted"/>
<keyword evidence="3" id="KW-1185">Reference proteome</keyword>
<reference evidence="2 3" key="1">
    <citation type="submission" date="2019-07" db="EMBL/GenBank/DDBJ databases">
        <title>Diversity of Bacteria from Kongsfjorden, Arctic.</title>
        <authorList>
            <person name="Yu Y."/>
        </authorList>
    </citation>
    <scope>NUCLEOTIDE SEQUENCE [LARGE SCALE GENOMIC DNA]</scope>
    <source>
        <strain evidence="2 3">SM1927</strain>
    </source>
</reference>
<protein>
    <recommendedName>
        <fullName evidence="4">DotU family type IV/VI secretion system protein</fullName>
    </recommendedName>
</protein>
<dbReference type="EMBL" id="VNFF01000007">
    <property type="protein sequence ID" value="TVU83775.1"/>
    <property type="molecule type" value="Genomic_DNA"/>
</dbReference>
<dbReference type="RefSeq" id="WP_145236401.1">
    <property type="nucleotide sequence ID" value="NZ_VNFF01000007.1"/>
</dbReference>
<evidence type="ECO:0000313" key="3">
    <source>
        <dbReference type="Proteomes" id="UP000317938"/>
    </source>
</evidence>
<comment type="caution">
    <text evidence="2">The sequence shown here is derived from an EMBL/GenBank/DDBJ whole genome shotgun (WGS) entry which is preliminary data.</text>
</comment>
<sequence length="202" mass="24013">MNEPKVSRYPVEKLLIFIRRNPSFNIPDSEFDLRRYPNYETKVDRLLCLLEVEYSGLDYKKKYERITYFFESMITDKLVYDRRFYANKTLFNGLNKEKKEVKILLKTYAFTAAGLELVLKIEAHNDAERRHNDTHKHNTLMRWIAGSSFLLSFIAVSVSGFLAYVANKNMELNQQRLEIQQQQIKSIYEKVNSENDDMTKQE</sequence>